<evidence type="ECO:0000313" key="5">
    <source>
        <dbReference type="EMBL" id="MBY8824299.1"/>
    </source>
</evidence>
<dbReference type="InterPro" id="IPR000524">
    <property type="entry name" value="Tscrpt_reg_HTH_GntR"/>
</dbReference>
<evidence type="ECO:0000256" key="2">
    <source>
        <dbReference type="ARBA" id="ARBA00023125"/>
    </source>
</evidence>
<dbReference type="SMART" id="SM00345">
    <property type="entry name" value="HTH_GNTR"/>
    <property type="match status" value="1"/>
</dbReference>
<dbReference type="RefSeq" id="WP_222991373.1">
    <property type="nucleotide sequence ID" value="NZ_JAINVV010000008.1"/>
</dbReference>
<dbReference type="InterPro" id="IPR036390">
    <property type="entry name" value="WH_DNA-bd_sf"/>
</dbReference>
<dbReference type="SUPFAM" id="SSF46785">
    <property type="entry name" value="Winged helix' DNA-binding domain"/>
    <property type="match status" value="1"/>
</dbReference>
<dbReference type="InterPro" id="IPR011711">
    <property type="entry name" value="GntR_C"/>
</dbReference>
<accession>A0ABS7PTI4</accession>
<dbReference type="PROSITE" id="PS50949">
    <property type="entry name" value="HTH_GNTR"/>
    <property type="match status" value="1"/>
</dbReference>
<dbReference type="CDD" id="cd07377">
    <property type="entry name" value="WHTH_GntR"/>
    <property type="match status" value="1"/>
</dbReference>
<evidence type="ECO:0000313" key="6">
    <source>
        <dbReference type="Proteomes" id="UP000706039"/>
    </source>
</evidence>
<dbReference type="PANTHER" id="PTHR43537:SF5">
    <property type="entry name" value="UXU OPERON TRANSCRIPTIONAL REGULATOR"/>
    <property type="match status" value="1"/>
</dbReference>
<dbReference type="PANTHER" id="PTHR43537">
    <property type="entry name" value="TRANSCRIPTIONAL REGULATOR, GNTR FAMILY"/>
    <property type="match status" value="1"/>
</dbReference>
<reference evidence="5 6" key="1">
    <citation type="submission" date="2021-08" db="EMBL/GenBank/DDBJ databases">
        <authorList>
            <person name="Tuo L."/>
        </authorList>
    </citation>
    <scope>NUCLEOTIDE SEQUENCE [LARGE SCALE GENOMIC DNA]</scope>
    <source>
        <strain evidence="5 6">JCM 31229</strain>
    </source>
</reference>
<feature type="domain" description="HTH gntR-type" evidence="4">
    <location>
        <begin position="3"/>
        <end position="73"/>
    </location>
</feature>
<protein>
    <submittedName>
        <fullName evidence="5">GntR family transcriptional regulator</fullName>
    </submittedName>
</protein>
<comment type="caution">
    <text evidence="5">The sequence shown here is derived from an EMBL/GenBank/DDBJ whole genome shotgun (WGS) entry which is preliminary data.</text>
</comment>
<sequence>MAARLFVNVCASIRHDIRNGKLKPGDKLPSERELAETLGVGRPVVREALRSLEEAGILQFRRGITGGAFVSSGDTRTVTRSITDLIFLGAISLDNITEARTCLLRFAAELAAERGTDADFDALEANIDEAVARRDEIDLHEKVRLVGSFHDHLGRAAHNEALVLLIHSVTEVVAQILLKTQPEVYDLVIESRRRLVTHLRARDREAAAAEVTAHQAELHAKVVDRARQLHTLDLTETPTAVSS</sequence>
<name>A0ABS7PTI4_9SPHN</name>
<dbReference type="InterPro" id="IPR036388">
    <property type="entry name" value="WH-like_DNA-bd_sf"/>
</dbReference>
<dbReference type="Gene3D" id="1.10.10.10">
    <property type="entry name" value="Winged helix-like DNA-binding domain superfamily/Winged helix DNA-binding domain"/>
    <property type="match status" value="1"/>
</dbReference>
<keyword evidence="6" id="KW-1185">Reference proteome</keyword>
<dbReference type="SMART" id="SM00895">
    <property type="entry name" value="FCD"/>
    <property type="match status" value="1"/>
</dbReference>
<dbReference type="Pfam" id="PF07729">
    <property type="entry name" value="FCD"/>
    <property type="match status" value="1"/>
</dbReference>
<evidence type="ECO:0000259" key="4">
    <source>
        <dbReference type="PROSITE" id="PS50949"/>
    </source>
</evidence>
<evidence type="ECO:0000256" key="1">
    <source>
        <dbReference type="ARBA" id="ARBA00023015"/>
    </source>
</evidence>
<dbReference type="EMBL" id="JAINVV010000008">
    <property type="protein sequence ID" value="MBY8824299.1"/>
    <property type="molecule type" value="Genomic_DNA"/>
</dbReference>
<dbReference type="Pfam" id="PF00392">
    <property type="entry name" value="GntR"/>
    <property type="match status" value="1"/>
</dbReference>
<organism evidence="5 6">
    <name type="scientific">Sphingomonas colocasiae</name>
    <dbReference type="NCBI Taxonomy" id="1848973"/>
    <lineage>
        <taxon>Bacteria</taxon>
        <taxon>Pseudomonadati</taxon>
        <taxon>Pseudomonadota</taxon>
        <taxon>Alphaproteobacteria</taxon>
        <taxon>Sphingomonadales</taxon>
        <taxon>Sphingomonadaceae</taxon>
        <taxon>Sphingomonas</taxon>
    </lineage>
</organism>
<keyword evidence="2" id="KW-0238">DNA-binding</keyword>
<keyword evidence="1" id="KW-0805">Transcription regulation</keyword>
<dbReference type="InterPro" id="IPR008920">
    <property type="entry name" value="TF_FadR/GntR_C"/>
</dbReference>
<gene>
    <name evidence="5" type="ORF">K7G82_18490</name>
</gene>
<dbReference type="PRINTS" id="PR00035">
    <property type="entry name" value="HTHGNTR"/>
</dbReference>
<dbReference type="Proteomes" id="UP000706039">
    <property type="component" value="Unassembled WGS sequence"/>
</dbReference>
<dbReference type="SUPFAM" id="SSF48008">
    <property type="entry name" value="GntR ligand-binding domain-like"/>
    <property type="match status" value="1"/>
</dbReference>
<proteinExistence type="predicted"/>
<dbReference type="Gene3D" id="1.20.120.530">
    <property type="entry name" value="GntR ligand-binding domain-like"/>
    <property type="match status" value="1"/>
</dbReference>
<evidence type="ECO:0000256" key="3">
    <source>
        <dbReference type="ARBA" id="ARBA00023163"/>
    </source>
</evidence>
<keyword evidence="3" id="KW-0804">Transcription</keyword>